<dbReference type="GeneID" id="111160581"/>
<feature type="compositionally biased region" description="Basic and acidic residues" evidence="6">
    <location>
        <begin position="120"/>
        <end position="130"/>
    </location>
</feature>
<evidence type="ECO:0000256" key="5">
    <source>
        <dbReference type="ARBA" id="ARBA00023157"/>
    </source>
</evidence>
<evidence type="ECO:0000256" key="3">
    <source>
        <dbReference type="ARBA" id="ARBA00022525"/>
    </source>
</evidence>
<dbReference type="STRING" id="391180.A0A2Y9L7A4"/>
<evidence type="ECO:0000256" key="6">
    <source>
        <dbReference type="SAM" id="MobiDB-lite"/>
    </source>
</evidence>
<comment type="subcellular location">
    <subcellularLocation>
        <location evidence="1">Secreted</location>
    </subcellularLocation>
</comment>
<gene>
    <name evidence="8" type="primary">LOC111160581</name>
</gene>
<evidence type="ECO:0000256" key="4">
    <source>
        <dbReference type="ARBA" id="ARBA00022729"/>
    </source>
</evidence>
<reference evidence="8" key="1">
    <citation type="submission" date="2025-08" db="UniProtKB">
        <authorList>
            <consortium name="RefSeq"/>
        </authorList>
    </citation>
    <scope>IDENTIFICATION</scope>
    <source>
        <tissue evidence="8">Blood</tissue>
    </source>
</reference>
<evidence type="ECO:0000313" key="7">
    <source>
        <dbReference type="Proteomes" id="UP000248482"/>
    </source>
</evidence>
<dbReference type="PANTHER" id="PTHR23414:SF6">
    <property type="entry name" value="ADRENOMEDULLIN-5-LIKE PROTEIN-RELATED"/>
    <property type="match status" value="1"/>
</dbReference>
<evidence type="ECO:0000256" key="2">
    <source>
        <dbReference type="ARBA" id="ARBA00010575"/>
    </source>
</evidence>
<feature type="region of interest" description="Disordered" evidence="6">
    <location>
        <begin position="146"/>
        <end position="165"/>
    </location>
</feature>
<evidence type="ECO:0000256" key="1">
    <source>
        <dbReference type="ARBA" id="ARBA00004613"/>
    </source>
</evidence>
<dbReference type="GO" id="GO:0005576">
    <property type="term" value="C:extracellular region"/>
    <property type="evidence" value="ECO:0007669"/>
    <property type="project" value="UniProtKB-SubCell"/>
</dbReference>
<dbReference type="Proteomes" id="UP000248482">
    <property type="component" value="Unplaced"/>
</dbReference>
<keyword evidence="7" id="KW-1185">Reference proteome</keyword>
<dbReference type="RefSeq" id="XP_022379484.1">
    <property type="nucleotide sequence ID" value="XM_022523776.1"/>
</dbReference>
<dbReference type="GO" id="GO:0003073">
    <property type="term" value="P:regulation of systemic arterial blood pressure"/>
    <property type="evidence" value="ECO:0007669"/>
    <property type="project" value="TreeGrafter"/>
</dbReference>
<keyword evidence="4" id="KW-0732">Signal</keyword>
<keyword evidence="3" id="KW-0964">Secreted</keyword>
<dbReference type="InterPro" id="IPR051665">
    <property type="entry name" value="Adrenomedullin-reg_peptide"/>
</dbReference>
<dbReference type="OrthoDB" id="9743669at2759"/>
<dbReference type="PANTHER" id="PTHR23414">
    <property type="entry name" value="ADRENOMEDULLIN, ADM"/>
    <property type="match status" value="1"/>
</dbReference>
<comment type="similarity">
    <text evidence="2">Belongs to the adrenomedullin family.</text>
</comment>
<dbReference type="AlphaFoldDB" id="A0A2Y9L7A4"/>
<sequence length="165" mass="18208">MTYLSTVLATPASWGLAVIPGAQGGLQGTLRLGKRAEPHPGGSASRVGFKDHSRPRPTMTPHILLLLLASTVLGDRDPVGRQPQHQVAQHRRRFCSLVTCQTHRLPEMIYWLSSASTKELSGKAGREPQDPHSYGRRRRREARALLRLQDPGLKKRGQRSAQLAA</sequence>
<dbReference type="GO" id="GO:0007189">
    <property type="term" value="P:adenylate cyclase-activating G protein-coupled receptor signaling pathway"/>
    <property type="evidence" value="ECO:0007669"/>
    <property type="project" value="TreeGrafter"/>
</dbReference>
<accession>A0A2Y9L7A4</accession>
<feature type="region of interest" description="Disordered" evidence="6">
    <location>
        <begin position="35"/>
        <end position="55"/>
    </location>
</feature>
<dbReference type="KEGG" id="elk:111160581"/>
<protein>
    <submittedName>
        <fullName evidence="8">Adrenomedullin-5-like protein</fullName>
    </submittedName>
</protein>
<feature type="region of interest" description="Disordered" evidence="6">
    <location>
        <begin position="119"/>
        <end position="141"/>
    </location>
</feature>
<name>A0A2Y9L7A4_ENHLU</name>
<keyword evidence="5" id="KW-1015">Disulfide bond</keyword>
<evidence type="ECO:0000313" key="8">
    <source>
        <dbReference type="RefSeq" id="XP_022379484.1"/>
    </source>
</evidence>
<organism evidence="7 8">
    <name type="scientific">Enhydra lutris kenyoni</name>
    <name type="common">northern sea otter</name>
    <dbReference type="NCBI Taxonomy" id="391180"/>
    <lineage>
        <taxon>Eukaryota</taxon>
        <taxon>Metazoa</taxon>
        <taxon>Chordata</taxon>
        <taxon>Craniata</taxon>
        <taxon>Vertebrata</taxon>
        <taxon>Euteleostomi</taxon>
        <taxon>Mammalia</taxon>
        <taxon>Eutheria</taxon>
        <taxon>Laurasiatheria</taxon>
        <taxon>Carnivora</taxon>
        <taxon>Caniformia</taxon>
        <taxon>Musteloidea</taxon>
        <taxon>Mustelidae</taxon>
        <taxon>Lutrinae</taxon>
        <taxon>Enhydra</taxon>
    </lineage>
</organism>
<dbReference type="GO" id="GO:0010460">
    <property type="term" value="P:positive regulation of heart rate"/>
    <property type="evidence" value="ECO:0007669"/>
    <property type="project" value="TreeGrafter"/>
</dbReference>
<proteinExistence type="inferred from homology"/>